<proteinExistence type="predicted"/>
<accession>A0A6C0JN02</accession>
<dbReference type="AlphaFoldDB" id="A0A6C0JN02"/>
<reference evidence="1" key="1">
    <citation type="journal article" date="2020" name="Nature">
        <title>Giant virus diversity and host interactions through global metagenomics.</title>
        <authorList>
            <person name="Schulz F."/>
            <person name="Roux S."/>
            <person name="Paez-Espino D."/>
            <person name="Jungbluth S."/>
            <person name="Walsh D.A."/>
            <person name="Denef V.J."/>
            <person name="McMahon K.D."/>
            <person name="Konstantinidis K.T."/>
            <person name="Eloe-Fadrosh E.A."/>
            <person name="Kyrpides N.C."/>
            <person name="Woyke T."/>
        </authorList>
    </citation>
    <scope>NUCLEOTIDE SEQUENCE</scope>
    <source>
        <strain evidence="1">GVMAG-S-1038524-41</strain>
    </source>
</reference>
<name>A0A6C0JN02_9ZZZZ</name>
<dbReference type="EMBL" id="MN740672">
    <property type="protein sequence ID" value="QHU07092.1"/>
    <property type="molecule type" value="Genomic_DNA"/>
</dbReference>
<evidence type="ECO:0000313" key="1">
    <source>
        <dbReference type="EMBL" id="QHU07092.1"/>
    </source>
</evidence>
<organism evidence="1">
    <name type="scientific">viral metagenome</name>
    <dbReference type="NCBI Taxonomy" id="1070528"/>
    <lineage>
        <taxon>unclassified sequences</taxon>
        <taxon>metagenomes</taxon>
        <taxon>organismal metagenomes</taxon>
    </lineage>
</organism>
<protein>
    <submittedName>
        <fullName evidence="1">Uncharacterized protein</fullName>
    </submittedName>
</protein>
<sequence>MVSYAAGAYYAMMEGVRAMLQYEGYIKEELTKTFPDPISELILGYYDIHAEYSYCVGHTKMENDERK</sequence>